<evidence type="ECO:0000313" key="2">
    <source>
        <dbReference type="EMBL" id="CAA9477936.1"/>
    </source>
</evidence>
<feature type="region of interest" description="Disordered" evidence="1">
    <location>
        <begin position="1"/>
        <end position="63"/>
    </location>
</feature>
<evidence type="ECO:0000256" key="1">
    <source>
        <dbReference type="SAM" id="MobiDB-lite"/>
    </source>
</evidence>
<protein>
    <submittedName>
        <fullName evidence="2">Uncharacterized protein</fullName>
    </submittedName>
</protein>
<feature type="compositionally biased region" description="Low complexity" evidence="1">
    <location>
        <begin position="36"/>
        <end position="46"/>
    </location>
</feature>
<feature type="compositionally biased region" description="Basic and acidic residues" evidence="1">
    <location>
        <begin position="53"/>
        <end position="63"/>
    </location>
</feature>
<feature type="non-terminal residue" evidence="2">
    <location>
        <position position="63"/>
    </location>
</feature>
<feature type="non-terminal residue" evidence="2">
    <location>
        <position position="1"/>
    </location>
</feature>
<sequence>APHREPPADRGGCASHAAAEPHRLERDRRRLRRARGPLAPRGLPGLRRGHVRGGPERRHQPPV</sequence>
<gene>
    <name evidence="2" type="ORF">AVDCRST_MAG53-456</name>
</gene>
<reference evidence="2" key="1">
    <citation type="submission" date="2020-02" db="EMBL/GenBank/DDBJ databases">
        <authorList>
            <person name="Meier V. D."/>
        </authorList>
    </citation>
    <scope>NUCLEOTIDE SEQUENCE</scope>
    <source>
        <strain evidence="2">AVDCRST_MAG53</strain>
    </source>
</reference>
<dbReference type="EMBL" id="CADCVR010000018">
    <property type="protein sequence ID" value="CAA9477936.1"/>
    <property type="molecule type" value="Genomic_DNA"/>
</dbReference>
<dbReference type="AlphaFoldDB" id="A0A6J4RNW9"/>
<accession>A0A6J4RNW9</accession>
<name>A0A6J4RNW9_9ACTN</name>
<organism evidence="2">
    <name type="scientific">uncultured Solirubrobacteraceae bacterium</name>
    <dbReference type="NCBI Taxonomy" id="1162706"/>
    <lineage>
        <taxon>Bacteria</taxon>
        <taxon>Bacillati</taxon>
        <taxon>Actinomycetota</taxon>
        <taxon>Thermoleophilia</taxon>
        <taxon>Solirubrobacterales</taxon>
        <taxon>Solirubrobacteraceae</taxon>
        <taxon>environmental samples</taxon>
    </lineage>
</organism>
<feature type="compositionally biased region" description="Basic and acidic residues" evidence="1">
    <location>
        <begin position="19"/>
        <end position="28"/>
    </location>
</feature>
<proteinExistence type="predicted"/>